<name>A0A6P8Z7V1_THRPL</name>
<dbReference type="InterPro" id="IPR028235">
    <property type="entry name" value="DNAAF3_C"/>
</dbReference>
<proteinExistence type="inferred from homology"/>
<evidence type="ECO:0000256" key="4">
    <source>
        <dbReference type="ARBA" id="ARBA00024190"/>
    </source>
</evidence>
<dbReference type="InterPro" id="IPR039304">
    <property type="entry name" value="DNAAF3"/>
</dbReference>
<dbReference type="CTD" id="352909"/>
<dbReference type="GO" id="GO:0070286">
    <property type="term" value="P:axonemal dynein complex assembly"/>
    <property type="evidence" value="ECO:0007669"/>
    <property type="project" value="InterPro"/>
</dbReference>
<dbReference type="RefSeq" id="XP_034242967.1">
    <property type="nucleotide sequence ID" value="XM_034387076.1"/>
</dbReference>
<keyword evidence="2" id="KW-0963">Cytoplasm</keyword>
<feature type="domain" description="Dynein assembly factor 3 C-terminal" evidence="6">
    <location>
        <begin position="273"/>
        <end position="512"/>
    </location>
</feature>
<evidence type="ECO:0000313" key="8">
    <source>
        <dbReference type="RefSeq" id="XP_034242967.1"/>
    </source>
</evidence>
<evidence type="ECO:0000256" key="3">
    <source>
        <dbReference type="ARBA" id="ARBA00022794"/>
    </source>
</evidence>
<dbReference type="PANTHER" id="PTHR22118">
    <property type="entry name" value="DYNEIN ASSEMBLY FACTOR 3, AXONEMAL"/>
    <property type="match status" value="1"/>
</dbReference>
<dbReference type="GO" id="GO:0120293">
    <property type="term" value="C:dynein axonemal particle"/>
    <property type="evidence" value="ECO:0007669"/>
    <property type="project" value="UniProtKB-SubCell"/>
</dbReference>
<evidence type="ECO:0000313" key="7">
    <source>
        <dbReference type="Proteomes" id="UP000515158"/>
    </source>
</evidence>
<evidence type="ECO:0000259" key="6">
    <source>
        <dbReference type="Pfam" id="PF14740"/>
    </source>
</evidence>
<dbReference type="FunCoup" id="A0A6P8Z7V1">
    <property type="interactions" value="2"/>
</dbReference>
<dbReference type="InterPro" id="IPR027974">
    <property type="entry name" value="DUF4470"/>
</dbReference>
<keyword evidence="3" id="KW-0970">Cilium biogenesis/degradation</keyword>
<dbReference type="PANTHER" id="PTHR22118:SF14">
    <property type="entry name" value="DYNEIN AXONEMAL ASSEMBLY FACTOR 3"/>
    <property type="match status" value="1"/>
</dbReference>
<keyword evidence="7" id="KW-1185">Reference proteome</keyword>
<dbReference type="GO" id="GO:0044458">
    <property type="term" value="P:motile cilium assembly"/>
    <property type="evidence" value="ECO:0007669"/>
    <property type="project" value="TreeGrafter"/>
</dbReference>
<dbReference type="Pfam" id="PF14740">
    <property type="entry name" value="DUF4471"/>
    <property type="match status" value="1"/>
</dbReference>
<evidence type="ECO:0000259" key="5">
    <source>
        <dbReference type="Pfam" id="PF14737"/>
    </source>
</evidence>
<comment type="similarity">
    <text evidence="1">Belongs to the DNAAF3 family.</text>
</comment>
<gene>
    <name evidence="8" type="primary">LOC117646242</name>
</gene>
<dbReference type="AlphaFoldDB" id="A0A6P8Z7V1"/>
<dbReference type="GeneID" id="117646242"/>
<dbReference type="KEGG" id="tpal:117646242"/>
<accession>A0A6P8Z7V1</accession>
<dbReference type="OrthoDB" id="538817at2759"/>
<organism evidence="8">
    <name type="scientific">Thrips palmi</name>
    <name type="common">Melon thrips</name>
    <dbReference type="NCBI Taxonomy" id="161013"/>
    <lineage>
        <taxon>Eukaryota</taxon>
        <taxon>Metazoa</taxon>
        <taxon>Ecdysozoa</taxon>
        <taxon>Arthropoda</taxon>
        <taxon>Hexapoda</taxon>
        <taxon>Insecta</taxon>
        <taxon>Pterygota</taxon>
        <taxon>Neoptera</taxon>
        <taxon>Paraneoptera</taxon>
        <taxon>Thysanoptera</taxon>
        <taxon>Terebrantia</taxon>
        <taxon>Thripoidea</taxon>
        <taxon>Thripidae</taxon>
        <taxon>Thrips</taxon>
    </lineage>
</organism>
<dbReference type="Proteomes" id="UP000515158">
    <property type="component" value="Unplaced"/>
</dbReference>
<comment type="subcellular location">
    <subcellularLocation>
        <location evidence="4">Dynein axonemal particle</location>
    </subcellularLocation>
</comment>
<feature type="domain" description="DUF4470" evidence="5">
    <location>
        <begin position="139"/>
        <end position="240"/>
    </location>
</feature>
<dbReference type="Pfam" id="PF14737">
    <property type="entry name" value="DUF4470"/>
    <property type="match status" value="1"/>
</dbReference>
<protein>
    <submittedName>
        <fullName evidence="8">Dynein assembly factor 3, axonemal</fullName>
    </submittedName>
</protein>
<reference evidence="8" key="1">
    <citation type="submission" date="2025-08" db="UniProtKB">
        <authorList>
            <consortium name="RefSeq"/>
        </authorList>
    </citation>
    <scope>IDENTIFICATION</scope>
    <source>
        <tissue evidence="8">Total insect</tissue>
    </source>
</reference>
<dbReference type="InParanoid" id="A0A6P8Z7V1"/>
<evidence type="ECO:0000256" key="2">
    <source>
        <dbReference type="ARBA" id="ARBA00022490"/>
    </source>
</evidence>
<sequence length="520" mass="58656">MSKKTTLQMTVGEETPTCCSQLAELPRGRAKGTCTGAGGRLVVAELPENHATVQVDNRDPCRSRMVLTMDDMSISMEQSSCSRATGARNSSVTTLCVQTAKPPPPPCCRHHPCHHLCHHQCHPHCHPPRTVLETQLVVKNAHDEDSLDVLLVGNMDCRHVLKTLSRLHRHAAALEDDGQGDGQEEGGRPRRRKVRFFVAETVMELVARQLLFILAALEPPDRLGRTEKVRLLLELMGNSLVRPSTALWLRNASSLLVDLVTDPDALRRRLPLVDLSHLRHRDRDRLEEVLAFYQERPQNFRVGYHWDQRLRRHFGTRYDSRAGAYDWDYHMVLHDLPAGDKVCVHEYRHWRETGVAFTWLEAEQSEPNLSLAAGIVREGCHLLHGGYLGDIVASPFIAYAIELEPEDAAEVFRKANDKYVSRSTDAAERHLNRITYELQHGQDYQPTEDPSRGNGGVVLTRVTDESRLDPAAPPEEDDQTLRKVRRSADMKGYAPLPVENAEVVFLSPKFLQAPREGRAS</sequence>
<evidence type="ECO:0000256" key="1">
    <source>
        <dbReference type="ARBA" id="ARBA00010449"/>
    </source>
</evidence>